<evidence type="ECO:0000313" key="1">
    <source>
        <dbReference type="EMBL" id="AXH49691.1"/>
    </source>
</evidence>
<dbReference type="Proteomes" id="UP000260058">
    <property type="component" value="Segment"/>
</dbReference>
<protein>
    <submittedName>
        <fullName evidence="1">Uncharacterized protein</fullName>
    </submittedName>
</protein>
<reference evidence="2" key="1">
    <citation type="submission" date="2018-06" db="EMBL/GenBank/DDBJ databases">
        <authorList>
            <person name="Zhirakovskaya E."/>
        </authorList>
    </citation>
    <scope>NUCLEOTIDE SEQUENCE [LARGE SCALE GENOMIC DNA]</scope>
</reference>
<accession>A0A345L339</accession>
<organism evidence="1 2">
    <name type="scientific">Gordonia phage Frokostdame</name>
    <dbReference type="NCBI Taxonomy" id="2250320"/>
    <lineage>
        <taxon>Viruses</taxon>
        <taxon>Duplodnaviria</taxon>
        <taxon>Heunggongvirae</taxon>
        <taxon>Uroviricota</taxon>
        <taxon>Caudoviricetes</taxon>
        <taxon>Jujuvirus</taxon>
        <taxon>Jujuvirus frokostdame</taxon>
    </lineage>
</organism>
<dbReference type="RefSeq" id="YP_010096926.1">
    <property type="nucleotide sequence ID" value="NC_055754.1"/>
</dbReference>
<proteinExistence type="predicted"/>
<gene>
    <name evidence="1" type="primary">49</name>
    <name evidence="1" type="ORF">SEA_FROKOSTDAME_49</name>
</gene>
<dbReference type="EMBL" id="MH536818">
    <property type="protein sequence ID" value="AXH49691.1"/>
    <property type="molecule type" value="Genomic_DNA"/>
</dbReference>
<dbReference type="GeneID" id="65114586"/>
<dbReference type="KEGG" id="vg:65114586"/>
<name>A0A345L339_9CAUD</name>
<sequence length="106" mass="11557">MSAGAVELIRSIRDVHPDAVVTTTVQPHPDEDETAFASVTILGLPANRFPEFRQGEYEDPHMLTVRGPDRRDPAATLTVIRYHDDDVVAAMQTALDYVLAQAGAGQ</sequence>
<keyword evidence="2" id="KW-1185">Reference proteome</keyword>
<evidence type="ECO:0000313" key="2">
    <source>
        <dbReference type="Proteomes" id="UP000260058"/>
    </source>
</evidence>